<keyword evidence="3" id="KW-1185">Reference proteome</keyword>
<evidence type="ECO:0000313" key="3">
    <source>
        <dbReference type="Proteomes" id="UP001595791"/>
    </source>
</evidence>
<gene>
    <name evidence="2" type="ORF">ACFOW7_17875</name>
</gene>
<reference evidence="3" key="1">
    <citation type="journal article" date="2019" name="Int. J. Syst. Evol. Microbiol.">
        <title>The Global Catalogue of Microorganisms (GCM) 10K type strain sequencing project: providing services to taxonomists for standard genome sequencing and annotation.</title>
        <authorList>
            <consortium name="The Broad Institute Genomics Platform"/>
            <consortium name="The Broad Institute Genome Sequencing Center for Infectious Disease"/>
            <person name="Wu L."/>
            <person name="Ma J."/>
        </authorList>
    </citation>
    <scope>NUCLEOTIDE SEQUENCE [LARGE SCALE GENOMIC DNA]</scope>
    <source>
        <strain evidence="3">LMG 29894</strain>
    </source>
</reference>
<proteinExistence type="predicted"/>
<feature type="chain" id="PRO_5047185192" description="DUF4124 domain-containing protein" evidence="1">
    <location>
        <begin position="18"/>
        <end position="176"/>
    </location>
</feature>
<dbReference type="Proteomes" id="UP001595791">
    <property type="component" value="Unassembled WGS sequence"/>
</dbReference>
<evidence type="ECO:0008006" key="4">
    <source>
        <dbReference type="Google" id="ProtNLM"/>
    </source>
</evidence>
<comment type="caution">
    <text evidence="2">The sequence shown here is derived from an EMBL/GenBank/DDBJ whole genome shotgun (WGS) entry which is preliminary data.</text>
</comment>
<dbReference type="EMBL" id="JBHSBU010000001">
    <property type="protein sequence ID" value="MFC4161209.1"/>
    <property type="molecule type" value="Genomic_DNA"/>
</dbReference>
<keyword evidence="1" id="KW-0732">Signal</keyword>
<organism evidence="2 3">
    <name type="scientific">Chitinimonas lacunae</name>
    <dbReference type="NCBI Taxonomy" id="1963018"/>
    <lineage>
        <taxon>Bacteria</taxon>
        <taxon>Pseudomonadati</taxon>
        <taxon>Pseudomonadota</taxon>
        <taxon>Betaproteobacteria</taxon>
        <taxon>Neisseriales</taxon>
        <taxon>Chitinibacteraceae</taxon>
        <taxon>Chitinimonas</taxon>
    </lineage>
</organism>
<accession>A0ABV8MT28</accession>
<evidence type="ECO:0000256" key="1">
    <source>
        <dbReference type="SAM" id="SignalP"/>
    </source>
</evidence>
<evidence type="ECO:0000313" key="2">
    <source>
        <dbReference type="EMBL" id="MFC4161209.1"/>
    </source>
</evidence>
<dbReference type="RefSeq" id="WP_378166890.1">
    <property type="nucleotide sequence ID" value="NZ_JBHSBU010000001.1"/>
</dbReference>
<sequence length="176" mass="19432">MLRILLSLALLVPVAAADTDFIYRDGEPLAGSHIRPIRLRSPLPYDKRYDQLDARERERLRANYREMPVNCEPPFPEAGLKPLLRELVRLQDQKGLDGQGSLSLLAQVDAKGEVASVAALESPSPELGALGSVILFNTRFKPARCDGTPLAMDYLLEVELVDLLSQGVSGRALTRR</sequence>
<name>A0ABV8MT28_9NEIS</name>
<protein>
    <recommendedName>
        <fullName evidence="4">DUF4124 domain-containing protein</fullName>
    </recommendedName>
</protein>
<feature type="signal peptide" evidence="1">
    <location>
        <begin position="1"/>
        <end position="17"/>
    </location>
</feature>